<reference evidence="3" key="1">
    <citation type="submission" date="2015-09" db="EMBL/GenBank/DDBJ databases">
        <authorList>
            <person name="Fill T.P."/>
            <person name="Baretta J.F."/>
            <person name="de Almeida L.G."/>
            <person name="Rocha M."/>
            <person name="de Souza D.H."/>
            <person name="Malavazi I."/>
            <person name="Cerdeira L.T."/>
            <person name="Hong H."/>
            <person name="Samborskyy M."/>
            <person name="de Vasconcelos A.T."/>
            <person name="Leadlay P."/>
            <person name="Rodrigues-Filho E."/>
        </authorList>
    </citation>
    <scope>NUCLEOTIDE SEQUENCE [LARGE SCALE GENOMIC DNA]</scope>
    <source>
        <strain evidence="3">LaBioMMi 136</strain>
    </source>
</reference>
<evidence type="ECO:0000313" key="3">
    <source>
        <dbReference type="Proteomes" id="UP000190744"/>
    </source>
</evidence>
<protein>
    <submittedName>
        <fullName evidence="2">Uncharacterized protein</fullName>
    </submittedName>
</protein>
<name>A0A1S9RXW2_PENBI</name>
<dbReference type="EMBL" id="LJBN01000102">
    <property type="protein sequence ID" value="OOQ89808.1"/>
    <property type="molecule type" value="Genomic_DNA"/>
</dbReference>
<evidence type="ECO:0000256" key="1">
    <source>
        <dbReference type="SAM" id="MobiDB-lite"/>
    </source>
</evidence>
<evidence type="ECO:0000313" key="2">
    <source>
        <dbReference type="EMBL" id="OOQ89808.1"/>
    </source>
</evidence>
<proteinExistence type="predicted"/>
<gene>
    <name evidence="2" type="ORF">PEBR_06658</name>
</gene>
<feature type="region of interest" description="Disordered" evidence="1">
    <location>
        <begin position="1"/>
        <end position="24"/>
    </location>
</feature>
<organism evidence="2 3">
    <name type="scientific">Penicillium brasilianum</name>
    <dbReference type="NCBI Taxonomy" id="104259"/>
    <lineage>
        <taxon>Eukaryota</taxon>
        <taxon>Fungi</taxon>
        <taxon>Dikarya</taxon>
        <taxon>Ascomycota</taxon>
        <taxon>Pezizomycotina</taxon>
        <taxon>Eurotiomycetes</taxon>
        <taxon>Eurotiomycetidae</taxon>
        <taxon>Eurotiales</taxon>
        <taxon>Aspergillaceae</taxon>
        <taxon>Penicillium</taxon>
    </lineage>
</organism>
<dbReference type="AlphaFoldDB" id="A0A1S9RXW2"/>
<comment type="caution">
    <text evidence="2">The sequence shown here is derived from an EMBL/GenBank/DDBJ whole genome shotgun (WGS) entry which is preliminary data.</text>
</comment>
<feature type="compositionally biased region" description="Polar residues" evidence="1">
    <location>
        <begin position="1"/>
        <end position="11"/>
    </location>
</feature>
<accession>A0A1S9RXW2</accession>
<sequence length="278" mass="32426">MTQQEESSTEALQGGNFHHPSWPERWSHPEFTGSLRDLRKRWCKQPWYKHRTRRSVMFIKWLSCLPWGFVIYRTVYTAESDRLWSACLAKIDRYVQWSISDIYEVEYRDSDPFPEYFVKETFKNLVFEDRERWEGASLEQIRTDFKQYSKSLGMEDGSHIPWSKACLVIDESCLNSIVSAFEDPEDSANWKGPRRAFVIEKGGYIMLKPFAVMVDPTFEPEESYDTPGYQGYMRVELDGIWSAAVELRLATVQEICPNVTPGEMIPVYNGGSGYLVNV</sequence>
<dbReference type="Proteomes" id="UP000190744">
    <property type="component" value="Unassembled WGS sequence"/>
</dbReference>